<name>M0EID0_9EURY</name>
<dbReference type="RefSeq" id="WP_004598478.1">
    <property type="nucleotide sequence ID" value="NZ_AOJM01000066.1"/>
</dbReference>
<dbReference type="PROSITE" id="PS51257">
    <property type="entry name" value="PROKAR_LIPOPROTEIN"/>
    <property type="match status" value="1"/>
</dbReference>
<evidence type="ECO:0000313" key="2">
    <source>
        <dbReference type="Proteomes" id="UP000011526"/>
    </source>
</evidence>
<reference evidence="1 2" key="1">
    <citation type="journal article" date="2014" name="PLoS Genet.">
        <title>Phylogenetically driven sequencing of extremely halophilic archaea reveals strategies for static and dynamic osmo-response.</title>
        <authorList>
            <person name="Becker E.A."/>
            <person name="Seitzer P.M."/>
            <person name="Tritt A."/>
            <person name="Larsen D."/>
            <person name="Krusor M."/>
            <person name="Yao A.I."/>
            <person name="Wu D."/>
            <person name="Madern D."/>
            <person name="Eisen J.A."/>
            <person name="Darling A.E."/>
            <person name="Facciotti M.T."/>
        </authorList>
    </citation>
    <scope>NUCLEOTIDE SEQUENCE [LARGE SCALE GENOMIC DNA]</scope>
    <source>
        <strain evidence="1 2">JCM 9100</strain>
    </source>
</reference>
<gene>
    <name evidence="1" type="ORF">C465_12002</name>
</gene>
<dbReference type="AlphaFoldDB" id="M0EID0"/>
<proteinExistence type="predicted"/>
<dbReference type="EMBL" id="AOJM01000066">
    <property type="protein sequence ID" value="ELZ46838.1"/>
    <property type="molecule type" value="Genomic_DNA"/>
</dbReference>
<sequence>MRCSRRRALRLLGITGATAATAATAGCLSSGSLNSYALIGDEFDASSIGRPYLWPDPTEIDATTRVDFATEAKEASLTELFETGEVTVRQWPLVGRDKWGTETRPRPTFLERDGTFYEVRIAEERVLERERWHFAVDRVDETPPDGAAVAEPPFDLSDQDERVLDAALDAVYAGHDGFLGDPQFDELQTVEFHHGLDADASALVPSPPFEYVEYEDEFFRAVAERRTVEVPEWTYAIDEIAASPGGFNEYARDAIVEGDLGSVGLSDGARGVLDDAIAEDPRRYEEGAPPSDEFNEALGALGIAEDLEPIDSYEERVDFRNVVVEYRDGVYRFDLIVSP</sequence>
<protein>
    <submittedName>
        <fullName evidence="1">Uncharacterized protein</fullName>
    </submittedName>
</protein>
<accession>M0EID0</accession>
<dbReference type="PATRIC" id="fig|1227467.4.peg.2360"/>
<dbReference type="PROSITE" id="PS51318">
    <property type="entry name" value="TAT"/>
    <property type="match status" value="1"/>
</dbReference>
<evidence type="ECO:0000313" key="1">
    <source>
        <dbReference type="EMBL" id="ELZ46838.1"/>
    </source>
</evidence>
<keyword evidence="2" id="KW-1185">Reference proteome</keyword>
<dbReference type="InterPro" id="IPR006311">
    <property type="entry name" value="TAT_signal"/>
</dbReference>
<dbReference type="Proteomes" id="UP000011526">
    <property type="component" value="Unassembled WGS sequence"/>
</dbReference>
<comment type="caution">
    <text evidence="1">The sequence shown here is derived from an EMBL/GenBank/DDBJ whole genome shotgun (WGS) entry which is preliminary data.</text>
</comment>
<organism evidence="1 2">
    <name type="scientific">Halorubrum distributum JCM 9100</name>
    <dbReference type="NCBI Taxonomy" id="1227467"/>
    <lineage>
        <taxon>Archaea</taxon>
        <taxon>Methanobacteriati</taxon>
        <taxon>Methanobacteriota</taxon>
        <taxon>Stenosarchaea group</taxon>
        <taxon>Halobacteria</taxon>
        <taxon>Halobacteriales</taxon>
        <taxon>Haloferacaceae</taxon>
        <taxon>Halorubrum</taxon>
        <taxon>Halorubrum distributum group</taxon>
    </lineage>
</organism>